<feature type="transmembrane region" description="Helical" evidence="6">
    <location>
        <begin position="119"/>
        <end position="142"/>
    </location>
</feature>
<feature type="transmembrane region" description="Helical" evidence="6">
    <location>
        <begin position="38"/>
        <end position="59"/>
    </location>
</feature>
<dbReference type="RefSeq" id="WP_201431997.1">
    <property type="nucleotide sequence ID" value="NZ_JAEQBW010000007.1"/>
</dbReference>
<comment type="caution">
    <text evidence="7">The sequence shown here is derived from an EMBL/GenBank/DDBJ whole genome shotgun (WGS) entry which is preliminary data.</text>
</comment>
<dbReference type="EMBL" id="JAEQBW010000007">
    <property type="protein sequence ID" value="MBK6266316.1"/>
    <property type="molecule type" value="Genomic_DNA"/>
</dbReference>
<evidence type="ECO:0000256" key="1">
    <source>
        <dbReference type="ARBA" id="ARBA00004651"/>
    </source>
</evidence>
<dbReference type="Pfam" id="PF03706">
    <property type="entry name" value="LPG_synthase_TM"/>
    <property type="match status" value="1"/>
</dbReference>
<feature type="transmembrane region" description="Helical" evidence="6">
    <location>
        <begin position="154"/>
        <end position="176"/>
    </location>
</feature>
<reference evidence="7" key="1">
    <citation type="submission" date="2021-01" db="EMBL/GenBank/DDBJ databases">
        <title>Marivirga aurantiaca sp. nov., isolated from intertidal surface sediments.</title>
        <authorList>
            <person name="Zhang M."/>
        </authorList>
    </citation>
    <scope>NUCLEOTIDE SEQUENCE</scope>
    <source>
        <strain evidence="7">S37H4</strain>
    </source>
</reference>
<keyword evidence="3 6" id="KW-0812">Transmembrane</keyword>
<name>A0A934X0M6_9BACT</name>
<comment type="subcellular location">
    <subcellularLocation>
        <location evidence="1">Cell membrane</location>
        <topology evidence="1">Multi-pass membrane protein</topology>
    </subcellularLocation>
</comment>
<dbReference type="PANTHER" id="PTHR39087:SF2">
    <property type="entry name" value="UPF0104 MEMBRANE PROTEIN MJ1595"/>
    <property type="match status" value="1"/>
</dbReference>
<protein>
    <submittedName>
        <fullName evidence="7">Flippase-like domain-containing protein</fullName>
    </submittedName>
</protein>
<feature type="transmembrane region" description="Helical" evidence="6">
    <location>
        <begin position="197"/>
        <end position="227"/>
    </location>
</feature>
<dbReference type="Proteomes" id="UP000611723">
    <property type="component" value="Unassembled WGS sequence"/>
</dbReference>
<keyword evidence="5 6" id="KW-0472">Membrane</keyword>
<feature type="transmembrane region" description="Helical" evidence="6">
    <location>
        <begin position="6"/>
        <end position="26"/>
    </location>
</feature>
<keyword evidence="2" id="KW-1003">Cell membrane</keyword>
<evidence type="ECO:0000256" key="4">
    <source>
        <dbReference type="ARBA" id="ARBA00022989"/>
    </source>
</evidence>
<evidence type="ECO:0000256" key="5">
    <source>
        <dbReference type="ARBA" id="ARBA00023136"/>
    </source>
</evidence>
<dbReference type="GO" id="GO:0005886">
    <property type="term" value="C:plasma membrane"/>
    <property type="evidence" value="ECO:0007669"/>
    <property type="project" value="UniProtKB-SubCell"/>
</dbReference>
<evidence type="ECO:0000313" key="7">
    <source>
        <dbReference type="EMBL" id="MBK6266316.1"/>
    </source>
</evidence>
<feature type="transmembrane region" description="Helical" evidence="6">
    <location>
        <begin position="278"/>
        <end position="301"/>
    </location>
</feature>
<dbReference type="InterPro" id="IPR022791">
    <property type="entry name" value="L-PG_synthase/AglD"/>
</dbReference>
<evidence type="ECO:0000256" key="2">
    <source>
        <dbReference type="ARBA" id="ARBA00022475"/>
    </source>
</evidence>
<sequence length="309" mass="34963">MRKPLLFLLKIIISLAIFAFLFYRIASDKTSFSEALQGYHNNLPIILVVLLLMPLNWAMEVFKWKLCISPLVKITFKQAIAGVLSGVALGFVTPRAVGDYFAKVWSIQHEDRKKALGPILVARMSQMLPTLIFGIFSVKIFLDKSGSMLYFPTGYTPILIIVGGFLLLLLLIFLFFNYGKKKKHLIYYFDLIRELKLGIVVQLFGLSIVRYIVFSIQFLLLLSIFSFPLSLADQFMGISFMFLAKSVLPTFNVFNDLGVREFSAVLYFEAFGVASAPIILAGLILWLINIAVPALIGLFFIQRFRIDPS</sequence>
<feature type="transmembrane region" description="Helical" evidence="6">
    <location>
        <begin position="79"/>
        <end position="98"/>
    </location>
</feature>
<keyword evidence="8" id="KW-1185">Reference proteome</keyword>
<evidence type="ECO:0000313" key="8">
    <source>
        <dbReference type="Proteomes" id="UP000611723"/>
    </source>
</evidence>
<dbReference type="AlphaFoldDB" id="A0A934X0M6"/>
<gene>
    <name evidence="7" type="ORF">JKA74_14815</name>
</gene>
<keyword evidence="4 6" id="KW-1133">Transmembrane helix</keyword>
<organism evidence="7 8">
    <name type="scientific">Marivirga aurantiaca</name>
    <dbReference type="NCBI Taxonomy" id="2802615"/>
    <lineage>
        <taxon>Bacteria</taxon>
        <taxon>Pseudomonadati</taxon>
        <taxon>Bacteroidota</taxon>
        <taxon>Cytophagia</taxon>
        <taxon>Cytophagales</taxon>
        <taxon>Marivirgaceae</taxon>
        <taxon>Marivirga</taxon>
    </lineage>
</organism>
<evidence type="ECO:0000256" key="3">
    <source>
        <dbReference type="ARBA" id="ARBA00022692"/>
    </source>
</evidence>
<dbReference type="PANTHER" id="PTHR39087">
    <property type="entry name" value="UPF0104 MEMBRANE PROTEIN MJ1595"/>
    <property type="match status" value="1"/>
</dbReference>
<evidence type="ECO:0000256" key="6">
    <source>
        <dbReference type="SAM" id="Phobius"/>
    </source>
</evidence>
<accession>A0A934X0M6</accession>
<proteinExistence type="predicted"/>